<dbReference type="SUPFAM" id="SSF143749">
    <property type="entry name" value="Phage tail protein-like"/>
    <property type="match status" value="1"/>
</dbReference>
<dbReference type="Gene3D" id="3.30.2000.10">
    <property type="entry name" value="Phage tail protein-like"/>
    <property type="match status" value="1"/>
</dbReference>
<gene>
    <name evidence="1" type="ORF">NCTC10718_00006</name>
</gene>
<accession>A0A379QTE2</accession>
<dbReference type="InterPro" id="IPR038042">
    <property type="entry name" value="Gp37-like"/>
</dbReference>
<reference evidence="1 2" key="1">
    <citation type="submission" date="2018-06" db="EMBL/GenBank/DDBJ databases">
        <authorList>
            <consortium name="Pathogen Informatics"/>
            <person name="Doyle S."/>
        </authorList>
    </citation>
    <scope>NUCLEOTIDE SEQUENCE [LARGE SCALE GENOMIC DNA]</scope>
    <source>
        <strain evidence="1 2">NCTC10718</strain>
    </source>
</reference>
<protein>
    <submittedName>
        <fullName evidence="1">Conserved phage-related protein</fullName>
    </submittedName>
</protein>
<dbReference type="AlphaFoldDB" id="A0A379QTE2"/>
<dbReference type="EMBL" id="UGWQ01000001">
    <property type="protein sequence ID" value="SUF67363.1"/>
    <property type="molecule type" value="Genomic_DNA"/>
</dbReference>
<sequence>MARLSARLPGLHVAYFPDNPDTFTLTHPVGAVLLSYSRSTYGNSESTGAVVQPQTMRFIATVVLRQLNGQDGAVDVLDNVRQALGGWRPKNCLRPVWLIDDVFLGESQGLWQYALTFATQSFFIQDDDPEDGGAPLAGVLPDNSDVKPEVTPVTTYIYSGPPSGVTP</sequence>
<evidence type="ECO:0000313" key="2">
    <source>
        <dbReference type="Proteomes" id="UP000254332"/>
    </source>
</evidence>
<name>A0A379QTE2_SALER</name>
<dbReference type="Proteomes" id="UP000254332">
    <property type="component" value="Unassembled WGS sequence"/>
</dbReference>
<organism evidence="1 2">
    <name type="scientific">Salmonella enterica</name>
    <name type="common">Salmonella choleraesuis</name>
    <dbReference type="NCBI Taxonomy" id="28901"/>
    <lineage>
        <taxon>Bacteria</taxon>
        <taxon>Pseudomonadati</taxon>
        <taxon>Pseudomonadota</taxon>
        <taxon>Gammaproteobacteria</taxon>
        <taxon>Enterobacterales</taxon>
        <taxon>Enterobacteriaceae</taxon>
        <taxon>Salmonella</taxon>
    </lineage>
</organism>
<evidence type="ECO:0000313" key="1">
    <source>
        <dbReference type="EMBL" id="SUF67363.1"/>
    </source>
</evidence>
<dbReference type="InterPro" id="IPR018602">
    <property type="entry name" value="Gp37/STM4215"/>
</dbReference>
<dbReference type="InterPro" id="IPR035934">
    <property type="entry name" value="Phage_tail_protein-like_sf"/>
</dbReference>
<dbReference type="Pfam" id="PF09646">
    <property type="entry name" value="Gp37"/>
    <property type="match status" value="1"/>
</dbReference>
<proteinExistence type="predicted"/>